<keyword evidence="3 7" id="KW-0812">Transmembrane</keyword>
<evidence type="ECO:0000256" key="3">
    <source>
        <dbReference type="ARBA" id="ARBA00022692"/>
    </source>
</evidence>
<comment type="subcellular location">
    <subcellularLocation>
        <location evidence="1">Membrane</location>
        <topology evidence="1">Multi-pass membrane protein</topology>
    </subcellularLocation>
</comment>
<dbReference type="PANTHER" id="PTHR21389">
    <property type="entry name" value="P53 INDUCED PROTEIN"/>
    <property type="match status" value="1"/>
</dbReference>
<evidence type="ECO:0000256" key="4">
    <source>
        <dbReference type="ARBA" id="ARBA00022989"/>
    </source>
</evidence>
<feature type="transmembrane region" description="Helical" evidence="7">
    <location>
        <begin position="138"/>
        <end position="160"/>
    </location>
</feature>
<sequence length="291" mass="32981">MNIMGIIIAMWRGFIDSLRGAVVLFSMDKQINEKLKKSPLKADSRRRESPMGHSQPKNPKHHRESKVLKRTIQCCALNGGVCWTSMGMTVWSWTKPFLTITFSTMWVLPLFLLSRIVNSLWFQDIADSAYRYRQGRPMLLSSVSKLIADMLFSVLVQALFLGQGVLVSKMPLPPIGDVLALVHMCLLYALYAFEYKWFNMGWELHRRLTFIECNWPYFVGFGLPLALSTQLANSYVISGCVFSILFPLFIVSGNEAEPVTDVCDCPLKLFSPVVAIANTLFNKTIGPAKRR</sequence>
<dbReference type="GO" id="GO:0005783">
    <property type="term" value="C:endoplasmic reticulum"/>
    <property type="evidence" value="ECO:0007669"/>
    <property type="project" value="TreeGrafter"/>
</dbReference>
<feature type="transmembrane region" description="Helical" evidence="7">
    <location>
        <begin position="210"/>
        <end position="227"/>
    </location>
</feature>
<dbReference type="InterPro" id="IPR059112">
    <property type="entry name" value="CysZ/EI24"/>
</dbReference>
<evidence type="ECO:0000256" key="6">
    <source>
        <dbReference type="SAM" id="MobiDB-lite"/>
    </source>
</evidence>
<evidence type="ECO:0000256" key="5">
    <source>
        <dbReference type="ARBA" id="ARBA00023136"/>
    </source>
</evidence>
<dbReference type="GeneID" id="105359692"/>
<dbReference type="AlphaFoldDB" id="A0AAJ6VL85"/>
<protein>
    <submittedName>
        <fullName evidence="9">Etoposide-induced protein 2.4 isoform X2</fullName>
    </submittedName>
</protein>
<proteinExistence type="inferred from homology"/>
<comment type="similarity">
    <text evidence="2">Belongs to the EI24 family.</text>
</comment>
<feature type="transmembrane region" description="Helical" evidence="7">
    <location>
        <begin position="97"/>
        <end position="117"/>
    </location>
</feature>
<dbReference type="GO" id="GO:0016236">
    <property type="term" value="P:macroautophagy"/>
    <property type="evidence" value="ECO:0007669"/>
    <property type="project" value="TreeGrafter"/>
</dbReference>
<accession>A0AAJ6VL85</accession>
<dbReference type="CTD" id="10010"/>
<organism evidence="8 9">
    <name type="scientific">Ceratosolen solmsi marchali</name>
    <dbReference type="NCBI Taxonomy" id="326594"/>
    <lineage>
        <taxon>Eukaryota</taxon>
        <taxon>Metazoa</taxon>
        <taxon>Ecdysozoa</taxon>
        <taxon>Arthropoda</taxon>
        <taxon>Hexapoda</taxon>
        <taxon>Insecta</taxon>
        <taxon>Pterygota</taxon>
        <taxon>Neoptera</taxon>
        <taxon>Endopterygota</taxon>
        <taxon>Hymenoptera</taxon>
        <taxon>Apocrita</taxon>
        <taxon>Proctotrupomorpha</taxon>
        <taxon>Chalcidoidea</taxon>
        <taxon>Agaonidae</taxon>
        <taxon>Agaoninae</taxon>
        <taxon>Ceratosolen</taxon>
    </lineage>
</organism>
<gene>
    <name evidence="9" type="primary">LOC105359692</name>
</gene>
<feature type="region of interest" description="Disordered" evidence="6">
    <location>
        <begin position="36"/>
        <end position="66"/>
    </location>
</feature>
<keyword evidence="5 7" id="KW-0472">Membrane</keyword>
<dbReference type="Proteomes" id="UP000695007">
    <property type="component" value="Unplaced"/>
</dbReference>
<evidence type="ECO:0000256" key="7">
    <source>
        <dbReference type="SAM" id="Phobius"/>
    </source>
</evidence>
<dbReference type="RefSeq" id="XP_011494640.1">
    <property type="nucleotide sequence ID" value="XM_011496338.1"/>
</dbReference>
<reference evidence="9" key="1">
    <citation type="submission" date="2025-08" db="UniProtKB">
        <authorList>
            <consortium name="RefSeq"/>
        </authorList>
    </citation>
    <scope>IDENTIFICATION</scope>
</reference>
<feature type="compositionally biased region" description="Basic and acidic residues" evidence="6">
    <location>
        <begin position="36"/>
        <end position="50"/>
    </location>
</feature>
<name>A0AAJ6VL85_9HYME</name>
<keyword evidence="4 7" id="KW-1133">Transmembrane helix</keyword>
<keyword evidence="8" id="KW-1185">Reference proteome</keyword>
<evidence type="ECO:0000313" key="8">
    <source>
        <dbReference type="Proteomes" id="UP000695007"/>
    </source>
</evidence>
<evidence type="ECO:0000313" key="9">
    <source>
        <dbReference type="RefSeq" id="XP_011494640.1"/>
    </source>
</evidence>
<feature type="transmembrane region" description="Helical" evidence="7">
    <location>
        <begin position="180"/>
        <end position="198"/>
    </location>
</feature>
<evidence type="ECO:0000256" key="2">
    <source>
        <dbReference type="ARBA" id="ARBA00010970"/>
    </source>
</evidence>
<dbReference type="GO" id="GO:0016020">
    <property type="term" value="C:membrane"/>
    <property type="evidence" value="ECO:0007669"/>
    <property type="project" value="UniProtKB-SubCell"/>
</dbReference>
<dbReference type="PANTHER" id="PTHR21389:SF0">
    <property type="entry name" value="ETOPOSIDE-INDUCED PROTEIN 2.4 HOMOLOG"/>
    <property type="match status" value="1"/>
</dbReference>
<dbReference type="Pfam" id="PF07264">
    <property type="entry name" value="EI24"/>
    <property type="match status" value="1"/>
</dbReference>
<evidence type="ECO:0000256" key="1">
    <source>
        <dbReference type="ARBA" id="ARBA00004141"/>
    </source>
</evidence>
<feature type="transmembrane region" description="Helical" evidence="7">
    <location>
        <begin position="233"/>
        <end position="251"/>
    </location>
</feature>